<keyword evidence="6" id="KW-1185">Reference proteome</keyword>
<dbReference type="SFLD" id="SFLDG01129">
    <property type="entry name" value="C1.5:_HAD__Beta-PGM__Phosphata"/>
    <property type="match status" value="1"/>
</dbReference>
<dbReference type="Gene3D" id="1.20.120.710">
    <property type="entry name" value="Haloacid dehalogenase hydrolase-like domain"/>
    <property type="match status" value="1"/>
</dbReference>
<dbReference type="Gene3D" id="3.40.50.1000">
    <property type="entry name" value="HAD superfamily/HAD-like"/>
    <property type="match status" value="1"/>
</dbReference>
<evidence type="ECO:0000313" key="6">
    <source>
        <dbReference type="Proteomes" id="UP001304125"/>
    </source>
</evidence>
<dbReference type="EMBL" id="CP134880">
    <property type="protein sequence ID" value="WNM28237.1"/>
    <property type="molecule type" value="Genomic_DNA"/>
</dbReference>
<accession>A0AA96F8G1</accession>
<organism evidence="4 6">
    <name type="scientific">Demequina capsici</name>
    <dbReference type="NCBI Taxonomy" id="3075620"/>
    <lineage>
        <taxon>Bacteria</taxon>
        <taxon>Bacillati</taxon>
        <taxon>Actinomycetota</taxon>
        <taxon>Actinomycetes</taxon>
        <taxon>Micrococcales</taxon>
        <taxon>Demequinaceae</taxon>
        <taxon>Demequina</taxon>
    </lineage>
</organism>
<accession>A0AA96FF24</accession>
<protein>
    <submittedName>
        <fullName evidence="4">HAD family hydrolase</fullName>
        <ecNumber evidence="4">3.1.3.-</ecNumber>
    </submittedName>
</protein>
<dbReference type="InterPro" id="IPR051400">
    <property type="entry name" value="HAD-like_hydrolase"/>
</dbReference>
<dbReference type="Proteomes" id="UP001303408">
    <property type="component" value="Chromosome"/>
</dbReference>
<proteinExistence type="predicted"/>
<evidence type="ECO:0000256" key="3">
    <source>
        <dbReference type="ARBA" id="ARBA00022842"/>
    </source>
</evidence>
<evidence type="ECO:0000256" key="2">
    <source>
        <dbReference type="ARBA" id="ARBA00022801"/>
    </source>
</evidence>
<dbReference type="InterPro" id="IPR023214">
    <property type="entry name" value="HAD_sf"/>
</dbReference>
<evidence type="ECO:0000313" key="5">
    <source>
        <dbReference type="EMBL" id="WNM28237.1"/>
    </source>
</evidence>
<dbReference type="EMBL" id="CP134879">
    <property type="protein sequence ID" value="WNM25357.1"/>
    <property type="molecule type" value="Genomic_DNA"/>
</dbReference>
<keyword evidence="3" id="KW-0460">Magnesium</keyword>
<keyword evidence="2 4" id="KW-0378">Hydrolase</keyword>
<dbReference type="InterPro" id="IPR036412">
    <property type="entry name" value="HAD-like_sf"/>
</dbReference>
<name>A0AA96F8G1_9MICO</name>
<dbReference type="GO" id="GO:0016787">
    <property type="term" value="F:hydrolase activity"/>
    <property type="evidence" value="ECO:0007669"/>
    <property type="project" value="UniProtKB-KW"/>
</dbReference>
<dbReference type="NCBIfam" id="TIGR01549">
    <property type="entry name" value="HAD-SF-IA-v1"/>
    <property type="match status" value="1"/>
</dbReference>
<comment type="cofactor">
    <cofactor evidence="1">
        <name>Mg(2+)</name>
        <dbReference type="ChEBI" id="CHEBI:18420"/>
    </cofactor>
</comment>
<reference evidence="4 6" key="1">
    <citation type="submission" date="2023-09" db="EMBL/GenBank/DDBJ databases">
        <title>Demequina sp. a novel bacteria isolated from Capsicum annuum.</title>
        <authorList>
            <person name="Humaira Z."/>
            <person name="Lee J."/>
            <person name="Cho D."/>
        </authorList>
    </citation>
    <scope>NUCLEOTIDE SEQUENCE [LARGE SCALE GENOMIC DNA]</scope>
    <source>
        <strain evidence="4 6">OYTSA14</strain>
        <strain evidence="5">PMTSA13</strain>
    </source>
</reference>
<dbReference type="GO" id="GO:0044281">
    <property type="term" value="P:small molecule metabolic process"/>
    <property type="evidence" value="ECO:0007669"/>
    <property type="project" value="UniProtKB-ARBA"/>
</dbReference>
<evidence type="ECO:0000313" key="4">
    <source>
        <dbReference type="EMBL" id="WNM25357.1"/>
    </source>
</evidence>
<dbReference type="Proteomes" id="UP001304125">
    <property type="component" value="Chromosome"/>
</dbReference>
<dbReference type="EC" id="3.1.3.-" evidence="4"/>
<dbReference type="Pfam" id="PF00702">
    <property type="entry name" value="Hydrolase"/>
    <property type="match status" value="1"/>
</dbReference>
<dbReference type="PANTHER" id="PTHR46470:SF4">
    <property type="entry name" value="5-AMINO-6-(5-PHOSPHO-D-RIBITYLAMINO)URACIL PHOSPHATASE YIGB"/>
    <property type="match status" value="1"/>
</dbReference>
<dbReference type="SFLD" id="SFLDS00003">
    <property type="entry name" value="Haloacid_Dehalogenase"/>
    <property type="match status" value="1"/>
</dbReference>
<dbReference type="RefSeq" id="WP_313500251.1">
    <property type="nucleotide sequence ID" value="NZ_CP134879.1"/>
</dbReference>
<dbReference type="PANTHER" id="PTHR46470">
    <property type="entry name" value="N-ACYLNEURAMINATE-9-PHOSPHATASE"/>
    <property type="match status" value="1"/>
</dbReference>
<dbReference type="PRINTS" id="PR00413">
    <property type="entry name" value="HADHALOGNASE"/>
</dbReference>
<dbReference type="KEGG" id="dcp:RN607_04330"/>
<evidence type="ECO:0000256" key="1">
    <source>
        <dbReference type="ARBA" id="ARBA00001946"/>
    </source>
</evidence>
<gene>
    <name evidence="4" type="ORF">RN606_04195</name>
    <name evidence="5" type="ORF">RN607_04330</name>
</gene>
<dbReference type="SUPFAM" id="SSF56784">
    <property type="entry name" value="HAD-like"/>
    <property type="match status" value="1"/>
</dbReference>
<dbReference type="InterPro" id="IPR006439">
    <property type="entry name" value="HAD-SF_hydro_IA"/>
</dbReference>
<sequence>MTGEGPIRAVLFDVDDTLVDTRGAFRHALASVAVDYLDEGVDHEDLVRFWRADANGWYRAHTRGEMTHREQRHRRANDLHVEFGGPFLDDAAYERWDDAFERYFQEGWAAHDDAAAALDALDAAGIPYGGLSNADSRYQVKKLGACGLGRVPMLVGVDTLGVGKPDPRVFHLACELLGFAPAEVAYVGDEFDVDPLGARDAGLGLGVWIERPGAHSRDVDGLAGDGTPREGLVRIGTLAALPALLS</sequence>
<dbReference type="AlphaFoldDB" id="A0AA96F8G1"/>